<feature type="region of interest" description="Disordered" evidence="3">
    <location>
        <begin position="63"/>
        <end position="89"/>
    </location>
</feature>
<evidence type="ECO:0000259" key="4">
    <source>
        <dbReference type="PROSITE" id="PS50048"/>
    </source>
</evidence>
<evidence type="ECO:0000313" key="6">
    <source>
        <dbReference type="Proteomes" id="UP000091967"/>
    </source>
</evidence>
<evidence type="ECO:0000256" key="3">
    <source>
        <dbReference type="SAM" id="MobiDB-lite"/>
    </source>
</evidence>
<gene>
    <name evidence="5" type="ORF">FPOA_06574</name>
</gene>
<comment type="subcellular location">
    <subcellularLocation>
        <location evidence="1">Nucleus</location>
    </subcellularLocation>
</comment>
<dbReference type="STRING" id="36050.A0A1B8AZX3"/>
<dbReference type="Pfam" id="PF00172">
    <property type="entry name" value="Zn_clus"/>
    <property type="match status" value="1"/>
</dbReference>
<dbReference type="AlphaFoldDB" id="A0A1B8AZX3"/>
<dbReference type="Proteomes" id="UP000091967">
    <property type="component" value="Unassembled WGS sequence"/>
</dbReference>
<dbReference type="OMA" id="SWEVTRM"/>
<dbReference type="OrthoDB" id="1919336at2759"/>
<accession>A0A1B8AZX3</accession>
<dbReference type="InterPro" id="IPR036864">
    <property type="entry name" value="Zn2-C6_fun-type_DNA-bd_sf"/>
</dbReference>
<evidence type="ECO:0000313" key="5">
    <source>
        <dbReference type="EMBL" id="OBS26044.1"/>
    </source>
</evidence>
<dbReference type="EMBL" id="LYXU01000002">
    <property type="protein sequence ID" value="OBS26044.1"/>
    <property type="molecule type" value="Genomic_DNA"/>
</dbReference>
<dbReference type="PROSITE" id="PS00463">
    <property type="entry name" value="ZN2_CY6_FUNGAL_1"/>
    <property type="match status" value="1"/>
</dbReference>
<dbReference type="GO" id="GO:0005634">
    <property type="term" value="C:nucleus"/>
    <property type="evidence" value="ECO:0007669"/>
    <property type="project" value="UniProtKB-SubCell"/>
</dbReference>
<dbReference type="Pfam" id="PF11951">
    <property type="entry name" value="Fungal_trans_2"/>
    <property type="match status" value="1"/>
</dbReference>
<protein>
    <recommendedName>
        <fullName evidence="4">Zn(2)-C6 fungal-type domain-containing protein</fullName>
    </recommendedName>
</protein>
<dbReference type="InterPro" id="IPR001138">
    <property type="entry name" value="Zn2Cys6_DnaBD"/>
</dbReference>
<dbReference type="SUPFAM" id="SSF57701">
    <property type="entry name" value="Zn2/Cys6 DNA-binding domain"/>
    <property type="match status" value="1"/>
</dbReference>
<name>A0A1B8AZX3_FUSPO</name>
<dbReference type="CDD" id="cd00067">
    <property type="entry name" value="GAL4"/>
    <property type="match status" value="1"/>
</dbReference>
<keyword evidence="6" id="KW-1185">Reference proteome</keyword>
<dbReference type="PROSITE" id="PS50048">
    <property type="entry name" value="ZN2_CY6_FUNGAL_2"/>
    <property type="match status" value="1"/>
</dbReference>
<dbReference type="GO" id="GO:0008270">
    <property type="term" value="F:zinc ion binding"/>
    <property type="evidence" value="ECO:0007669"/>
    <property type="project" value="InterPro"/>
</dbReference>
<evidence type="ECO:0000256" key="2">
    <source>
        <dbReference type="ARBA" id="ARBA00023242"/>
    </source>
</evidence>
<keyword evidence="2" id="KW-0539">Nucleus</keyword>
<dbReference type="SMART" id="SM00066">
    <property type="entry name" value="GAL4"/>
    <property type="match status" value="1"/>
</dbReference>
<proteinExistence type="predicted"/>
<dbReference type="GO" id="GO:0000981">
    <property type="term" value="F:DNA-binding transcription factor activity, RNA polymerase II-specific"/>
    <property type="evidence" value="ECO:0007669"/>
    <property type="project" value="InterPro"/>
</dbReference>
<feature type="domain" description="Zn(2)-C6 fungal-type" evidence="4">
    <location>
        <begin position="19"/>
        <end position="49"/>
    </location>
</feature>
<dbReference type="Gene3D" id="4.10.240.10">
    <property type="entry name" value="Zn(2)-C6 fungal-type DNA-binding domain"/>
    <property type="match status" value="1"/>
</dbReference>
<organism evidence="5 6">
    <name type="scientific">Fusarium poae</name>
    <dbReference type="NCBI Taxonomy" id="36050"/>
    <lineage>
        <taxon>Eukaryota</taxon>
        <taxon>Fungi</taxon>
        <taxon>Dikarya</taxon>
        <taxon>Ascomycota</taxon>
        <taxon>Pezizomycotina</taxon>
        <taxon>Sordariomycetes</taxon>
        <taxon>Hypocreomycetidae</taxon>
        <taxon>Hypocreales</taxon>
        <taxon>Nectriaceae</taxon>
        <taxon>Fusarium</taxon>
    </lineage>
</organism>
<sequence>MKDTTKGAALRAKLRSKTGCLTCRQRRKKCDERSPACDLCTSSGRKCVWPSQNDLVDRRYSHHYNSRHQDRRGSKAKSQQSEDSDDSLAVTHDNGELELAVTSSDSLNAYNTNAICPLDLFSQARVAHRALSSQLDLHVSQHFSHNYFPLLLLPNCYRGFYDGWLTEIQQLMVTNKSLYYSVLACSASHIFLSGSGREMNQVALSYYSRGVRELSVLLSNTSQCENHDALLMSVMLLYLHGYGGWDMHNDTIQHVKAATRIINLKLLDRPMGIQRLFDRLAVESVLLQQFLLTAGLWSVTAQSDFPFDHQLWDNVEKLLEKSSLLPGAQRDLESPVLGAPISVFHITLILRECYRSGTIINPGIMRKIQREIQSWESELRKQDFILAQSASDTSIVGVTKTRDETCMYAIIASLLLEQVTGLQSEKCMPSPVPRDQWQIGLFLRILKRYARSPEWARSYMGNWPVYTLGLFLSEEEDRRIVEQDLKRSWEVTRMTPAIQYYRDLQKIWG</sequence>
<dbReference type="PANTHER" id="PTHR37534:SF46">
    <property type="entry name" value="ZN(II)2CYS6 TRANSCRIPTION FACTOR (EUROFUNG)"/>
    <property type="match status" value="1"/>
</dbReference>
<dbReference type="PANTHER" id="PTHR37534">
    <property type="entry name" value="TRANSCRIPTIONAL ACTIVATOR PROTEIN UGA3"/>
    <property type="match status" value="1"/>
</dbReference>
<reference evidence="5 6" key="1">
    <citation type="submission" date="2016-06" db="EMBL/GenBank/DDBJ databases">
        <title>Living apart together: crosstalk between the core and supernumerary genomes in a fungal plant pathogen.</title>
        <authorList>
            <person name="Vanheule A."/>
            <person name="Audenaert K."/>
            <person name="Warris S."/>
            <person name="Van De Geest H."/>
            <person name="Schijlen E."/>
            <person name="Hofte M."/>
            <person name="De Saeger S."/>
            <person name="Haesaert G."/>
            <person name="Waalwijk C."/>
            <person name="Van Der Lee T."/>
        </authorList>
    </citation>
    <scope>NUCLEOTIDE SEQUENCE [LARGE SCALE GENOMIC DNA]</scope>
    <source>
        <strain evidence="5 6">2516</strain>
    </source>
</reference>
<evidence type="ECO:0000256" key="1">
    <source>
        <dbReference type="ARBA" id="ARBA00004123"/>
    </source>
</evidence>
<dbReference type="InterPro" id="IPR021858">
    <property type="entry name" value="Fun_TF"/>
</dbReference>
<comment type="caution">
    <text evidence="5">The sequence shown here is derived from an EMBL/GenBank/DDBJ whole genome shotgun (WGS) entry which is preliminary data.</text>
</comment>